<feature type="compositionally biased region" description="Low complexity" evidence="5">
    <location>
        <begin position="420"/>
        <end position="453"/>
    </location>
</feature>
<feature type="signal peptide" evidence="7">
    <location>
        <begin position="1"/>
        <end position="23"/>
    </location>
</feature>
<organism evidence="8 9">
    <name type="scientific">Pseudomonas oryzicola</name>
    <dbReference type="NCBI Taxonomy" id="485876"/>
    <lineage>
        <taxon>Bacteria</taxon>
        <taxon>Pseudomonadati</taxon>
        <taxon>Pseudomonadota</taxon>
        <taxon>Gammaproteobacteria</taxon>
        <taxon>Pseudomonadales</taxon>
        <taxon>Pseudomonadaceae</taxon>
        <taxon>Pseudomonas</taxon>
    </lineage>
</organism>
<evidence type="ECO:0000256" key="1">
    <source>
        <dbReference type="ARBA" id="ARBA00004141"/>
    </source>
</evidence>
<feature type="transmembrane region" description="Helical" evidence="6">
    <location>
        <begin position="47"/>
        <end position="68"/>
    </location>
</feature>
<dbReference type="InterPro" id="IPR014150">
    <property type="entry name" value="Conjugal_tfr_TrbL"/>
</dbReference>
<comment type="caution">
    <text evidence="8">The sequence shown here is derived from an EMBL/GenBank/DDBJ whole genome shotgun (WGS) entry which is preliminary data.</text>
</comment>
<keyword evidence="3 6" id="KW-1133">Transmembrane helix</keyword>
<name>A0ABS6Q4C8_9PSED</name>
<proteinExistence type="predicted"/>
<feature type="compositionally biased region" description="Basic and acidic residues" evidence="5">
    <location>
        <begin position="552"/>
        <end position="561"/>
    </location>
</feature>
<dbReference type="InterPro" id="IPR007688">
    <property type="entry name" value="Conjugal_tfr_TrbL/VirB6"/>
</dbReference>
<sequence>MRQRVLWWVALLSLLLLSQTAAAADSGVLNDVVDKFKQATNGWASVIQGYATWLFWTLATISLVWTFGFMALRKADIGEFFAEFLRFCIFTGFYLWLLRNGPEYAMSIIRSMMTIGAKAGGVAELNPSTPVDIAFDILERSFKSLSMRHPIDSIGIILVSLIILVCLATVAANVLLVLVTAWIMAYAGMFVLGFGGSRWTSEIAMGYFRTVAGLGMKLLTMTLMIGIATSVVNGHLADIANGASINQLLVICVVALVLAMLIHSLPNMVAGLIPGGGGAASSVGSFSTGAVAGAAAGAASTAMSMASNMAGAAQSMYSAFKGSQSSVAAGTDIASRISGMLGGGGSAGGNSSAGSNSAGTNNSAGGATPLSGVMGLASVASGSLGGRADSALSSMSAMAGEASAAGEQNSGAGSEGSAGAGSEASAGGSMQDSPGGSTESASAGSSEALAQAAGGSGRAETAGSSSGATQTKGAAGRSDGGLSSKAGTAGRVALDMGASLLSGMGRMAQSRIDKSFAGKLAAEISKPGSSNATKLDTASSSRSFDPAAEVAAYRDSKQEKA</sequence>
<keyword evidence="2 6" id="KW-0812">Transmembrane</keyword>
<evidence type="ECO:0000313" key="9">
    <source>
        <dbReference type="Proteomes" id="UP000609530"/>
    </source>
</evidence>
<feature type="transmembrane region" description="Helical" evidence="6">
    <location>
        <begin position="150"/>
        <end position="167"/>
    </location>
</feature>
<reference evidence="8 9" key="1">
    <citation type="journal article" date="2020" name="Microorganisms">
        <title>Reliable Identification of Environmental Pseudomonas Isolates Using the rpoD Gene.</title>
        <authorList>
            <consortium name="The Broad Institute Genome Sequencing Platform"/>
            <person name="Girard L."/>
            <person name="Lood C."/>
            <person name="Rokni-Zadeh H."/>
            <person name="van Noort V."/>
            <person name="Lavigne R."/>
            <person name="De Mot R."/>
        </authorList>
    </citation>
    <scope>NUCLEOTIDE SEQUENCE [LARGE SCALE GENOMIC DNA]</scope>
    <source>
        <strain evidence="8 9">RD9SR1</strain>
    </source>
</reference>
<evidence type="ECO:0000256" key="4">
    <source>
        <dbReference type="ARBA" id="ARBA00023136"/>
    </source>
</evidence>
<evidence type="ECO:0000313" key="8">
    <source>
        <dbReference type="EMBL" id="MBV4489060.1"/>
    </source>
</evidence>
<feature type="region of interest" description="Disordered" evidence="5">
    <location>
        <begin position="402"/>
        <end position="489"/>
    </location>
</feature>
<feature type="transmembrane region" description="Helical" evidence="6">
    <location>
        <begin position="286"/>
        <end position="306"/>
    </location>
</feature>
<comment type="subcellular location">
    <subcellularLocation>
        <location evidence="1">Membrane</location>
        <topology evidence="1">Multi-pass membrane protein</topology>
    </subcellularLocation>
</comment>
<evidence type="ECO:0000256" key="5">
    <source>
        <dbReference type="SAM" id="MobiDB-lite"/>
    </source>
</evidence>
<feature type="chain" id="PRO_5045406981" evidence="7">
    <location>
        <begin position="24"/>
        <end position="561"/>
    </location>
</feature>
<feature type="transmembrane region" description="Helical" evidence="6">
    <location>
        <begin position="214"/>
        <end position="236"/>
    </location>
</feature>
<keyword evidence="7" id="KW-0732">Signal</keyword>
<dbReference type="EMBL" id="JABWRZ020000001">
    <property type="protein sequence ID" value="MBV4489060.1"/>
    <property type="molecule type" value="Genomic_DNA"/>
</dbReference>
<gene>
    <name evidence="8" type="primary">trbL</name>
    <name evidence="8" type="ORF">HU760_000475</name>
</gene>
<accession>A0ABS6Q4C8</accession>
<feature type="compositionally biased region" description="Polar residues" evidence="5">
    <location>
        <begin position="527"/>
        <end position="543"/>
    </location>
</feature>
<feature type="transmembrane region" description="Helical" evidence="6">
    <location>
        <begin position="248"/>
        <end position="266"/>
    </location>
</feature>
<feature type="region of interest" description="Disordered" evidence="5">
    <location>
        <begin position="523"/>
        <end position="561"/>
    </location>
</feature>
<evidence type="ECO:0000256" key="6">
    <source>
        <dbReference type="SAM" id="Phobius"/>
    </source>
</evidence>
<keyword evidence="4 6" id="KW-0472">Membrane</keyword>
<dbReference type="Pfam" id="PF04610">
    <property type="entry name" value="TrbL"/>
    <property type="match status" value="1"/>
</dbReference>
<keyword evidence="9" id="KW-1185">Reference proteome</keyword>
<evidence type="ECO:0000256" key="3">
    <source>
        <dbReference type="ARBA" id="ARBA00022989"/>
    </source>
</evidence>
<evidence type="ECO:0000256" key="7">
    <source>
        <dbReference type="SAM" id="SignalP"/>
    </source>
</evidence>
<dbReference type="NCBIfam" id="TIGR02783">
    <property type="entry name" value="TrbL_P"/>
    <property type="match status" value="1"/>
</dbReference>
<feature type="transmembrane region" description="Helical" evidence="6">
    <location>
        <begin position="80"/>
        <end position="97"/>
    </location>
</feature>
<feature type="compositionally biased region" description="Polar residues" evidence="5">
    <location>
        <begin position="462"/>
        <end position="472"/>
    </location>
</feature>
<feature type="compositionally biased region" description="Low complexity" evidence="5">
    <location>
        <begin position="402"/>
        <end position="412"/>
    </location>
</feature>
<protein>
    <submittedName>
        <fullName evidence="8">P-type conjugative transfer protein TrbL</fullName>
    </submittedName>
</protein>
<evidence type="ECO:0000256" key="2">
    <source>
        <dbReference type="ARBA" id="ARBA00022692"/>
    </source>
</evidence>
<dbReference type="RefSeq" id="WP_186671589.1">
    <property type="nucleotide sequence ID" value="NZ_JABWRZ020000001.1"/>
</dbReference>
<feature type="transmembrane region" description="Helical" evidence="6">
    <location>
        <begin position="174"/>
        <end position="194"/>
    </location>
</feature>
<dbReference type="Proteomes" id="UP000609530">
    <property type="component" value="Unassembled WGS sequence"/>
</dbReference>